<keyword evidence="5 7" id="KW-0472">Membrane</keyword>
<evidence type="ECO:0000313" key="10">
    <source>
        <dbReference type="EMBL" id="QNP49511.1"/>
    </source>
</evidence>
<dbReference type="NCBIfam" id="TIGR01667">
    <property type="entry name" value="YCCS_YHFK"/>
    <property type="match status" value="1"/>
</dbReference>
<feature type="transmembrane region" description="Helical" evidence="7">
    <location>
        <begin position="98"/>
        <end position="116"/>
    </location>
</feature>
<dbReference type="RefSeq" id="WP_187725100.1">
    <property type="nucleotide sequence ID" value="NZ_CP060783.1"/>
</dbReference>
<dbReference type="PANTHER" id="PTHR30509">
    <property type="entry name" value="P-HYDROXYBENZOIC ACID EFFLUX PUMP SUBUNIT-RELATED"/>
    <property type="match status" value="1"/>
</dbReference>
<protein>
    <submittedName>
        <fullName evidence="10">TIGR01666 family membrane protein</fullName>
    </submittedName>
</protein>
<keyword evidence="2" id="KW-1003">Cell membrane</keyword>
<dbReference type="Pfam" id="PF12805">
    <property type="entry name" value="FUSC-like"/>
    <property type="match status" value="1"/>
</dbReference>
<feature type="transmembrane region" description="Helical" evidence="7">
    <location>
        <begin position="45"/>
        <end position="62"/>
    </location>
</feature>
<evidence type="ECO:0000313" key="11">
    <source>
        <dbReference type="Proteomes" id="UP000516028"/>
    </source>
</evidence>
<organism evidence="10 11">
    <name type="scientific">Diaphorobacter aerolatus</name>
    <dbReference type="NCBI Taxonomy" id="1288495"/>
    <lineage>
        <taxon>Bacteria</taxon>
        <taxon>Pseudomonadati</taxon>
        <taxon>Pseudomonadota</taxon>
        <taxon>Betaproteobacteria</taxon>
        <taxon>Burkholderiales</taxon>
        <taxon>Comamonadaceae</taxon>
        <taxon>Diaphorobacter</taxon>
    </lineage>
</organism>
<comment type="subcellular location">
    <subcellularLocation>
        <location evidence="1">Cell membrane</location>
        <topology evidence="1">Multi-pass membrane protein</topology>
    </subcellularLocation>
</comment>
<feature type="transmembrane region" description="Helical" evidence="7">
    <location>
        <begin position="478"/>
        <end position="495"/>
    </location>
</feature>
<evidence type="ECO:0000256" key="2">
    <source>
        <dbReference type="ARBA" id="ARBA00022475"/>
    </source>
</evidence>
<proteinExistence type="inferred from homology"/>
<feature type="domain" description="Integral membrane bound transporter" evidence="9">
    <location>
        <begin position="421"/>
        <end position="542"/>
    </location>
</feature>
<evidence type="ECO:0000256" key="1">
    <source>
        <dbReference type="ARBA" id="ARBA00004651"/>
    </source>
</evidence>
<accession>A0A7H0GMJ5</accession>
<evidence type="ECO:0000259" key="8">
    <source>
        <dbReference type="Pfam" id="PF12805"/>
    </source>
</evidence>
<comment type="similarity">
    <text evidence="6">Belongs to the YccS/YhfK family.</text>
</comment>
<gene>
    <name evidence="10" type="primary">yccS</name>
    <name evidence="10" type="ORF">H9K75_05800</name>
</gene>
<dbReference type="InterPro" id="IPR010019">
    <property type="entry name" value="Integral_membrane_YccS"/>
</dbReference>
<dbReference type="KEGG" id="daer:H9K75_05800"/>
<feature type="transmembrane region" description="Helical" evidence="7">
    <location>
        <begin position="74"/>
        <end position="92"/>
    </location>
</feature>
<dbReference type="Proteomes" id="UP000516028">
    <property type="component" value="Chromosome"/>
</dbReference>
<feature type="transmembrane region" description="Helical" evidence="7">
    <location>
        <begin position="500"/>
        <end position="518"/>
    </location>
</feature>
<keyword evidence="11" id="KW-1185">Reference proteome</keyword>
<feature type="transmembrane region" description="Helical" evidence="7">
    <location>
        <begin position="153"/>
        <end position="173"/>
    </location>
</feature>
<evidence type="ECO:0000256" key="5">
    <source>
        <dbReference type="ARBA" id="ARBA00023136"/>
    </source>
</evidence>
<dbReference type="InterPro" id="IPR049453">
    <property type="entry name" value="Memb_transporter_dom"/>
</dbReference>
<evidence type="ECO:0000256" key="7">
    <source>
        <dbReference type="SAM" id="Phobius"/>
    </source>
</evidence>
<dbReference type="EMBL" id="CP060783">
    <property type="protein sequence ID" value="QNP49511.1"/>
    <property type="molecule type" value="Genomic_DNA"/>
</dbReference>
<dbReference type="AlphaFoldDB" id="A0A7H0GMJ5"/>
<keyword evidence="4 7" id="KW-1133">Transmembrane helix</keyword>
<feature type="transmembrane region" description="Helical" evidence="7">
    <location>
        <begin position="123"/>
        <end position="141"/>
    </location>
</feature>
<sequence length="740" mass="80676">MQLRGRDLALSGWLHRLRVYEASLQAVPVALALGGAMWWCWSSGHMPWLVPLFLGVIASALAETDDNWRGRLRTLVITLCGFALVSFSIEAVVQSPLLFALALCGFTLALTMLGAVGEGYRAVSTASVILALYTAMSVGATRQPPSQSQPEAHLVPVLLLTGAAWYGLLSVLWKMAFALRPLRIGLAQLYAELSGYLQLKASLFEPVRGVDVQQRRIGLAQANGRVVAVLNVMKERLLSRMQAGRAPQGELLRCLNLYFLAQDIHERASSSHYLYNDWADELFHSDVLYRCQRVLALQGVTCARLAEALRAHEAFTRGVEVAQAIADLDAAITYLEQQNRAHWLRPLHSLRALSRNLTTLDAQLTLATGPLDTAWLGDVTLFDASARTLGDAWSRITRQFHWRSPLLRHAVRLSAALAAGCLAMQMTDPEHGHWILLTTLFVCQATYGATITRVFERIIGTVLGLLVGWALLKLFPGLATQALIAVGAGVVFFITRNQRYVIGTAAITLMVLMCFNQTTGAAYELIAPRLIDTLVGSVISAVAMLLVLPDWQGRRLNVAAANAVAANAAYLREILSQYAQGKDDDLDYRVARRNAHDADAALSNSFNQLMQEPYWARRNVRWGQRVLVRSHSLLNYVSALGAHRGKLGGAAQDAVLLSSGELAVNAFNTIASALRAHGMFETALADDAGCEAVISTLEDHAESAPGLLRVQLNQLALICRQIAPLRQVTAELALASDGAK</sequence>
<dbReference type="Pfam" id="PF13515">
    <property type="entry name" value="FUSC_2"/>
    <property type="match status" value="1"/>
</dbReference>
<evidence type="ECO:0000256" key="4">
    <source>
        <dbReference type="ARBA" id="ARBA00022989"/>
    </source>
</evidence>
<dbReference type="GO" id="GO:0005886">
    <property type="term" value="C:plasma membrane"/>
    <property type="evidence" value="ECO:0007669"/>
    <property type="project" value="UniProtKB-SubCell"/>
</dbReference>
<evidence type="ECO:0000256" key="6">
    <source>
        <dbReference type="ARBA" id="ARBA00043993"/>
    </source>
</evidence>
<feature type="transmembrane region" description="Helical" evidence="7">
    <location>
        <begin position="454"/>
        <end position="472"/>
    </location>
</feature>
<feature type="domain" description="Integral membrane protein YccS N-terminal" evidence="8">
    <location>
        <begin position="75"/>
        <end position="364"/>
    </location>
</feature>
<evidence type="ECO:0000259" key="9">
    <source>
        <dbReference type="Pfam" id="PF13515"/>
    </source>
</evidence>
<reference evidence="10 11" key="1">
    <citation type="submission" date="2020-08" db="EMBL/GenBank/DDBJ databases">
        <title>Genome sequence of Diaphorobacter aerolatus KACC 16536T.</title>
        <authorList>
            <person name="Hyun D.-W."/>
            <person name="Bae J.-W."/>
        </authorList>
    </citation>
    <scope>NUCLEOTIDE SEQUENCE [LARGE SCALE GENOMIC DNA]</scope>
    <source>
        <strain evidence="10 11">KACC 16536</strain>
    </source>
</reference>
<dbReference type="PANTHER" id="PTHR30509:SF8">
    <property type="entry name" value="INNER MEMBRANE PROTEIN YCCS"/>
    <property type="match status" value="1"/>
</dbReference>
<dbReference type="InterPro" id="IPR010020">
    <property type="entry name" value="Integral_membrane_YCCS_YHJK"/>
</dbReference>
<dbReference type="InterPro" id="IPR032692">
    <property type="entry name" value="YccS_N"/>
</dbReference>
<evidence type="ECO:0000256" key="3">
    <source>
        <dbReference type="ARBA" id="ARBA00022692"/>
    </source>
</evidence>
<feature type="transmembrane region" description="Helical" evidence="7">
    <location>
        <begin position="20"/>
        <end position="39"/>
    </location>
</feature>
<dbReference type="NCBIfam" id="TIGR01666">
    <property type="entry name" value="YCCS"/>
    <property type="match status" value="1"/>
</dbReference>
<name>A0A7H0GMJ5_9BURK</name>
<keyword evidence="3 7" id="KW-0812">Transmembrane</keyword>